<evidence type="ECO:0000259" key="1">
    <source>
        <dbReference type="Pfam" id="PF14690"/>
    </source>
</evidence>
<dbReference type="Pfam" id="PF14690">
    <property type="entry name" value="Zn_ribbon_ISL3"/>
    <property type="match status" value="1"/>
</dbReference>
<gene>
    <name evidence="2" type="ORF">BZZ03_11250</name>
</gene>
<comment type="caution">
    <text evidence="2">The sequence shown here is derived from an EMBL/GenBank/DDBJ whole genome shotgun (WGS) entry which is preliminary data.</text>
</comment>
<proteinExistence type="predicted"/>
<feature type="domain" description="Transposase IS204/IS1001/IS1096/IS1165 zinc-finger" evidence="1">
    <location>
        <begin position="34"/>
        <end position="76"/>
    </location>
</feature>
<dbReference type="EMBL" id="MUIZ01000014">
    <property type="protein sequence ID" value="OUK02764.1"/>
    <property type="molecule type" value="Genomic_DNA"/>
</dbReference>
<organism evidence="2 3">
    <name type="scientific">Lactococcus petauri</name>
    <dbReference type="NCBI Taxonomy" id="1940789"/>
    <lineage>
        <taxon>Bacteria</taxon>
        <taxon>Bacillati</taxon>
        <taxon>Bacillota</taxon>
        <taxon>Bacilli</taxon>
        <taxon>Lactobacillales</taxon>
        <taxon>Streptococcaceae</taxon>
        <taxon>Lactococcus</taxon>
    </lineage>
</organism>
<dbReference type="AlphaFoldDB" id="A0A252CAB2"/>
<protein>
    <recommendedName>
        <fullName evidence="1">Transposase IS204/IS1001/IS1096/IS1165 zinc-finger domain-containing protein</fullName>
    </recommendedName>
</protein>
<evidence type="ECO:0000313" key="3">
    <source>
        <dbReference type="Proteomes" id="UP000194606"/>
    </source>
</evidence>
<name>A0A252CAB2_9LACT</name>
<dbReference type="Proteomes" id="UP000194606">
    <property type="component" value="Unassembled WGS sequence"/>
</dbReference>
<evidence type="ECO:0000313" key="2">
    <source>
        <dbReference type="EMBL" id="OUK02764.1"/>
    </source>
</evidence>
<accession>A0A252CAB2</accession>
<dbReference type="RefSeq" id="WP_086583340.1">
    <property type="nucleotide sequence ID" value="NZ_MUIZ01000014.1"/>
</dbReference>
<dbReference type="InterPro" id="IPR029261">
    <property type="entry name" value="Transposase_Znf"/>
</dbReference>
<reference evidence="2 3" key="1">
    <citation type="submission" date="2017-02" db="EMBL/GenBank/DDBJ databases">
        <authorList>
            <person name="Peterson S.W."/>
        </authorList>
    </citation>
    <scope>NUCLEOTIDE SEQUENCE [LARGE SCALE GENOMIC DNA]</scope>
    <source>
        <strain evidence="2">159469</strain>
    </source>
</reference>
<sequence length="142" mass="16377">MISLNIPTFQVNSITEMSDFYLFEGKVSFENGSPCPVCQVLSFKMHSYYERMIQDLPINGKRVELKVKTRKLQCQNEECTTKYFVQPLDFVRPSSLKTQRLEDIIIEISIPTSLIQATFILNRLGIKMSKSALSELLKQCPF</sequence>